<keyword evidence="4" id="KW-0221">Differentiation</keyword>
<evidence type="ECO:0000256" key="1">
    <source>
        <dbReference type="ARBA" id="ARBA00004496"/>
    </source>
</evidence>
<gene>
    <name evidence="10" type="primary">BOLL</name>
    <name evidence="10" type="ORF">CEXT_468482</name>
</gene>
<dbReference type="GO" id="GO:0051321">
    <property type="term" value="P:meiotic cell cycle"/>
    <property type="evidence" value="ECO:0007669"/>
    <property type="project" value="UniProtKB-ARBA"/>
</dbReference>
<dbReference type="EMBL" id="BPLR01010647">
    <property type="protein sequence ID" value="GIY40692.1"/>
    <property type="molecule type" value="Genomic_DNA"/>
</dbReference>
<sequence length="349" mass="38722">MATGGYDETRSNSYTPKRCTPVPNRVFVGGISGCTNEEDLKNLFSKFGNVKGAKVIFDKAGISRGYGFVTFETEDEVQEVLERFKVERLTLKDRKLNVAPAVKKKVNVKNSASLMKVEQTSNRATDNSIQNAPIVFPVQPYSRNSVEFIKESVCYPQASWSLMWPQYYFDQQYHYPSTLQVGLPQYVYPIATADLPYQPVPLVADSDYSETSSADSENTKNPAKFVSTLPSDFDRGCAISTKPSDARITNGLKHINENAENPISYMHPSTVSHLHPVLKTLNGVAVMAYPNSILMGNPAVIHVKDGNNESDNALSELGYMPGTLTPTPIVSFPYDINTNMNVDTFRKCN</sequence>
<dbReference type="GO" id="GO:0070935">
    <property type="term" value="P:3'-UTR-mediated mRNA stabilization"/>
    <property type="evidence" value="ECO:0007669"/>
    <property type="project" value="TreeGrafter"/>
</dbReference>
<dbReference type="SMART" id="SM00360">
    <property type="entry name" value="RRM"/>
    <property type="match status" value="1"/>
</dbReference>
<keyword evidence="5" id="KW-0810">Translation regulation</keyword>
<evidence type="ECO:0000256" key="5">
    <source>
        <dbReference type="ARBA" id="ARBA00022845"/>
    </source>
</evidence>
<dbReference type="Proteomes" id="UP001054945">
    <property type="component" value="Unassembled WGS sequence"/>
</dbReference>
<evidence type="ECO:0000256" key="7">
    <source>
        <dbReference type="ARBA" id="ARBA00022884"/>
    </source>
</evidence>
<dbReference type="GO" id="GO:0005737">
    <property type="term" value="C:cytoplasm"/>
    <property type="evidence" value="ECO:0007669"/>
    <property type="project" value="UniProtKB-SubCell"/>
</dbReference>
<name>A0AAV4T7K3_CAEEX</name>
<dbReference type="InterPro" id="IPR000504">
    <property type="entry name" value="RRM_dom"/>
</dbReference>
<dbReference type="GO" id="GO:0030154">
    <property type="term" value="P:cell differentiation"/>
    <property type="evidence" value="ECO:0007669"/>
    <property type="project" value="UniProtKB-KW"/>
</dbReference>
<dbReference type="PANTHER" id="PTHR11176">
    <property type="entry name" value="BOULE-RELATED"/>
    <property type="match status" value="1"/>
</dbReference>
<dbReference type="GO" id="GO:0008494">
    <property type="term" value="F:translation activator activity"/>
    <property type="evidence" value="ECO:0007669"/>
    <property type="project" value="TreeGrafter"/>
</dbReference>
<evidence type="ECO:0000256" key="2">
    <source>
        <dbReference type="ARBA" id="ARBA00022473"/>
    </source>
</evidence>
<dbReference type="Pfam" id="PF00076">
    <property type="entry name" value="RRM_1"/>
    <property type="match status" value="1"/>
</dbReference>
<dbReference type="AlphaFoldDB" id="A0AAV4T7K3"/>
<keyword evidence="7 8" id="KW-0694">RNA-binding</keyword>
<keyword evidence="6" id="KW-0744">Spermatogenesis</keyword>
<dbReference type="FunFam" id="3.30.70.330:FF:000167">
    <property type="entry name" value="protein boule-like isoform X1"/>
    <property type="match status" value="1"/>
</dbReference>
<dbReference type="SUPFAM" id="SSF54928">
    <property type="entry name" value="RNA-binding domain, RBD"/>
    <property type="match status" value="1"/>
</dbReference>
<proteinExistence type="predicted"/>
<evidence type="ECO:0000313" key="11">
    <source>
        <dbReference type="Proteomes" id="UP001054945"/>
    </source>
</evidence>
<comment type="caution">
    <text evidence="10">The sequence shown here is derived from an EMBL/GenBank/DDBJ whole genome shotgun (WGS) entry which is preliminary data.</text>
</comment>
<dbReference type="GO" id="GO:0007283">
    <property type="term" value="P:spermatogenesis"/>
    <property type="evidence" value="ECO:0007669"/>
    <property type="project" value="UniProtKB-KW"/>
</dbReference>
<dbReference type="CDD" id="cd12412">
    <property type="entry name" value="RRM_DAZL_BOULE"/>
    <property type="match status" value="1"/>
</dbReference>
<comment type="subcellular location">
    <subcellularLocation>
        <location evidence="1">Cytoplasm</location>
    </subcellularLocation>
</comment>
<organism evidence="10 11">
    <name type="scientific">Caerostris extrusa</name>
    <name type="common">Bark spider</name>
    <name type="synonym">Caerostris bankana</name>
    <dbReference type="NCBI Taxonomy" id="172846"/>
    <lineage>
        <taxon>Eukaryota</taxon>
        <taxon>Metazoa</taxon>
        <taxon>Ecdysozoa</taxon>
        <taxon>Arthropoda</taxon>
        <taxon>Chelicerata</taxon>
        <taxon>Arachnida</taxon>
        <taxon>Araneae</taxon>
        <taxon>Araneomorphae</taxon>
        <taxon>Entelegynae</taxon>
        <taxon>Araneoidea</taxon>
        <taxon>Araneidae</taxon>
        <taxon>Caerostris</taxon>
    </lineage>
</organism>
<keyword evidence="2" id="KW-0217">Developmental protein</keyword>
<evidence type="ECO:0000256" key="6">
    <source>
        <dbReference type="ARBA" id="ARBA00022871"/>
    </source>
</evidence>
<reference evidence="10 11" key="1">
    <citation type="submission" date="2021-06" db="EMBL/GenBank/DDBJ databases">
        <title>Caerostris extrusa draft genome.</title>
        <authorList>
            <person name="Kono N."/>
            <person name="Arakawa K."/>
        </authorList>
    </citation>
    <scope>NUCLEOTIDE SEQUENCE [LARGE SCALE GENOMIC DNA]</scope>
</reference>
<dbReference type="PROSITE" id="PS50102">
    <property type="entry name" value="RRM"/>
    <property type="match status" value="1"/>
</dbReference>
<dbReference type="GO" id="GO:0045948">
    <property type="term" value="P:positive regulation of translational initiation"/>
    <property type="evidence" value="ECO:0007669"/>
    <property type="project" value="TreeGrafter"/>
</dbReference>
<keyword evidence="11" id="KW-1185">Reference proteome</keyword>
<keyword evidence="3" id="KW-0963">Cytoplasm</keyword>
<accession>A0AAV4T7K3</accession>
<dbReference type="PANTHER" id="PTHR11176:SF57">
    <property type="entry name" value="PROTEIN BOULE"/>
    <property type="match status" value="1"/>
</dbReference>
<evidence type="ECO:0000313" key="10">
    <source>
        <dbReference type="EMBL" id="GIY40692.1"/>
    </source>
</evidence>
<evidence type="ECO:0000256" key="4">
    <source>
        <dbReference type="ARBA" id="ARBA00022782"/>
    </source>
</evidence>
<dbReference type="InterPro" id="IPR034988">
    <property type="entry name" value="DAZ_BOULE_RRM"/>
</dbReference>
<dbReference type="InterPro" id="IPR035979">
    <property type="entry name" value="RBD_domain_sf"/>
</dbReference>
<dbReference type="InterPro" id="IPR012677">
    <property type="entry name" value="Nucleotide-bd_a/b_plait_sf"/>
</dbReference>
<protein>
    <submittedName>
        <fullName evidence="10">Protein boule-like</fullName>
    </submittedName>
</protein>
<feature type="domain" description="RRM" evidence="9">
    <location>
        <begin position="24"/>
        <end position="103"/>
    </location>
</feature>
<evidence type="ECO:0000259" key="9">
    <source>
        <dbReference type="PROSITE" id="PS50102"/>
    </source>
</evidence>
<evidence type="ECO:0000256" key="3">
    <source>
        <dbReference type="ARBA" id="ARBA00022490"/>
    </source>
</evidence>
<dbReference type="GO" id="GO:0003730">
    <property type="term" value="F:mRNA 3'-UTR binding"/>
    <property type="evidence" value="ECO:0007669"/>
    <property type="project" value="TreeGrafter"/>
</dbReference>
<evidence type="ECO:0000256" key="8">
    <source>
        <dbReference type="PROSITE-ProRule" id="PRU00176"/>
    </source>
</evidence>
<dbReference type="Gene3D" id="3.30.70.330">
    <property type="match status" value="1"/>
</dbReference>